<keyword evidence="3" id="KW-1185">Reference proteome</keyword>
<dbReference type="Proteomes" id="UP000244523">
    <property type="component" value="Unassembled WGS sequence"/>
</dbReference>
<reference evidence="2 3" key="1">
    <citation type="submission" date="2018-04" db="EMBL/GenBank/DDBJ databases">
        <title>Genomic Encyclopedia of Archaeal and Bacterial Type Strains, Phase II (KMG-II): from individual species to whole genera.</title>
        <authorList>
            <person name="Goeker M."/>
        </authorList>
    </citation>
    <scope>NUCLEOTIDE SEQUENCE [LARGE SCALE GENOMIC DNA]</scope>
    <source>
        <strain evidence="2 3">DSM 29955</strain>
    </source>
</reference>
<name>A0A2T6KIW0_9RHOB</name>
<protein>
    <submittedName>
        <fullName evidence="2">Uncharacterized protein</fullName>
    </submittedName>
</protein>
<accession>A0A2T6KIW0</accession>
<comment type="caution">
    <text evidence="2">The sequence shown here is derived from an EMBL/GenBank/DDBJ whole genome shotgun (WGS) entry which is preliminary data.</text>
</comment>
<proteinExistence type="predicted"/>
<gene>
    <name evidence="2" type="ORF">C8N45_104221</name>
</gene>
<evidence type="ECO:0000256" key="1">
    <source>
        <dbReference type="SAM" id="MobiDB-lite"/>
    </source>
</evidence>
<evidence type="ECO:0000313" key="3">
    <source>
        <dbReference type="Proteomes" id="UP000244523"/>
    </source>
</evidence>
<organism evidence="2 3">
    <name type="scientific">Yoonia sediminilitoris</name>
    <dbReference type="NCBI Taxonomy" id="1286148"/>
    <lineage>
        <taxon>Bacteria</taxon>
        <taxon>Pseudomonadati</taxon>
        <taxon>Pseudomonadota</taxon>
        <taxon>Alphaproteobacteria</taxon>
        <taxon>Rhodobacterales</taxon>
        <taxon>Paracoccaceae</taxon>
        <taxon>Yoonia</taxon>
    </lineage>
</organism>
<dbReference type="AlphaFoldDB" id="A0A2T6KIW0"/>
<evidence type="ECO:0000313" key="2">
    <source>
        <dbReference type="EMBL" id="PUB15601.1"/>
    </source>
</evidence>
<dbReference type="EMBL" id="QBUD01000004">
    <property type="protein sequence ID" value="PUB15601.1"/>
    <property type="molecule type" value="Genomic_DNA"/>
</dbReference>
<feature type="region of interest" description="Disordered" evidence="1">
    <location>
        <begin position="1"/>
        <end position="21"/>
    </location>
</feature>
<sequence>MQCNAQGDSGPKETVPFAGLPRLHTRQIARSQKRLEQKQAQAYNTREASDHIGRIAAGQIGAAGCNRHWHDDQTGHHTPNARFYQAALKQYSSWHEVEIGLQGRVIGAWHDWTQEHCLELRVIISQMRVRLAEIRHDLFHLKCK</sequence>